<sequence>MAYRVYMANELRWRHPQWENLAFKPGDRVVAFKRDQPPLTPRDNIMSLFIPGVIDYVNEDKRSFREYSVLFLHTGPDGRTRFEKRICPAHELELERRVVEGSTEGWERVPSSDAWVQLKLPKSEIARRAAAAQSSGSESGSSSSAPSTPTSASGYPSSPSYSMPSSATSSTTSFSSTWDPPLKPLTPRWVRTLVGKRRGDTIYLEGESKPRPIVIEHDWRKINASEVDMIRRGELEMRYDIEKRMMYLRAMKKVRFGGQVEFDTNPVPPRY</sequence>
<dbReference type="Proteomes" id="UP000027195">
    <property type="component" value="Unassembled WGS sequence"/>
</dbReference>
<accession>A0A067N951</accession>
<protein>
    <submittedName>
        <fullName evidence="2">Uncharacterized protein</fullName>
    </submittedName>
</protein>
<dbReference type="HOGENOM" id="CLU_1026691_0_0_1"/>
<organism evidence="2 3">
    <name type="scientific">Botryobasidium botryosum (strain FD-172 SS1)</name>
    <dbReference type="NCBI Taxonomy" id="930990"/>
    <lineage>
        <taxon>Eukaryota</taxon>
        <taxon>Fungi</taxon>
        <taxon>Dikarya</taxon>
        <taxon>Basidiomycota</taxon>
        <taxon>Agaricomycotina</taxon>
        <taxon>Agaricomycetes</taxon>
        <taxon>Cantharellales</taxon>
        <taxon>Botryobasidiaceae</taxon>
        <taxon>Botryobasidium</taxon>
    </lineage>
</organism>
<keyword evidence="3" id="KW-1185">Reference proteome</keyword>
<evidence type="ECO:0000256" key="1">
    <source>
        <dbReference type="SAM" id="MobiDB-lite"/>
    </source>
</evidence>
<proteinExistence type="predicted"/>
<name>A0A067N951_BOTB1</name>
<dbReference type="InParanoid" id="A0A067N951"/>
<dbReference type="EMBL" id="KL198018">
    <property type="protein sequence ID" value="KDQ20296.1"/>
    <property type="molecule type" value="Genomic_DNA"/>
</dbReference>
<reference evidence="3" key="1">
    <citation type="journal article" date="2014" name="Proc. Natl. Acad. Sci. U.S.A.">
        <title>Extensive sampling of basidiomycete genomes demonstrates inadequacy of the white-rot/brown-rot paradigm for wood decay fungi.</title>
        <authorList>
            <person name="Riley R."/>
            <person name="Salamov A.A."/>
            <person name="Brown D.W."/>
            <person name="Nagy L.G."/>
            <person name="Floudas D."/>
            <person name="Held B.W."/>
            <person name="Levasseur A."/>
            <person name="Lombard V."/>
            <person name="Morin E."/>
            <person name="Otillar R."/>
            <person name="Lindquist E.A."/>
            <person name="Sun H."/>
            <person name="LaButti K.M."/>
            <person name="Schmutz J."/>
            <person name="Jabbour D."/>
            <person name="Luo H."/>
            <person name="Baker S.E."/>
            <person name="Pisabarro A.G."/>
            <person name="Walton J.D."/>
            <person name="Blanchette R.A."/>
            <person name="Henrissat B."/>
            <person name="Martin F."/>
            <person name="Cullen D."/>
            <person name="Hibbett D.S."/>
            <person name="Grigoriev I.V."/>
        </authorList>
    </citation>
    <scope>NUCLEOTIDE SEQUENCE [LARGE SCALE GENOMIC DNA]</scope>
    <source>
        <strain evidence="3">FD-172 SS1</strain>
    </source>
</reference>
<gene>
    <name evidence="2" type="ORF">BOTBODRAFT_27713</name>
</gene>
<evidence type="ECO:0000313" key="3">
    <source>
        <dbReference type="Proteomes" id="UP000027195"/>
    </source>
</evidence>
<dbReference type="AlphaFoldDB" id="A0A067N951"/>
<feature type="compositionally biased region" description="Low complexity" evidence="1">
    <location>
        <begin position="129"/>
        <end position="177"/>
    </location>
</feature>
<evidence type="ECO:0000313" key="2">
    <source>
        <dbReference type="EMBL" id="KDQ20296.1"/>
    </source>
</evidence>
<feature type="region of interest" description="Disordered" evidence="1">
    <location>
        <begin position="127"/>
        <end position="178"/>
    </location>
</feature>